<feature type="transmembrane region" description="Helical" evidence="11">
    <location>
        <begin position="778"/>
        <end position="800"/>
    </location>
</feature>
<dbReference type="GO" id="GO:0005391">
    <property type="term" value="F:P-type sodium:potassium-exchanging transporter activity"/>
    <property type="evidence" value="ECO:0007669"/>
    <property type="project" value="TreeGrafter"/>
</dbReference>
<feature type="transmembrane region" description="Helical" evidence="11">
    <location>
        <begin position="850"/>
        <end position="870"/>
    </location>
</feature>
<feature type="region of interest" description="Disordered" evidence="10">
    <location>
        <begin position="1"/>
        <end position="20"/>
    </location>
</feature>
<dbReference type="Gene3D" id="1.20.1110.10">
    <property type="entry name" value="Calcium-transporting ATPase, transmembrane domain"/>
    <property type="match status" value="1"/>
</dbReference>
<dbReference type="SUPFAM" id="SSF81653">
    <property type="entry name" value="Calcium ATPase, transduction domain A"/>
    <property type="match status" value="1"/>
</dbReference>
<keyword evidence="3 11" id="KW-0812">Transmembrane</keyword>
<dbReference type="InterPro" id="IPR004014">
    <property type="entry name" value="ATPase_P-typ_cation-transptr_N"/>
</dbReference>
<dbReference type="InterPro" id="IPR059000">
    <property type="entry name" value="ATPase_P-type_domA"/>
</dbReference>
<evidence type="ECO:0000256" key="2">
    <source>
        <dbReference type="ARBA" id="ARBA00005675"/>
    </source>
</evidence>
<evidence type="ECO:0000259" key="12">
    <source>
        <dbReference type="SMART" id="SM00831"/>
    </source>
</evidence>
<name>A0A4Q5N3X2_9MICO</name>
<comment type="caution">
    <text evidence="13">The sequence shown here is derived from an EMBL/GenBank/DDBJ whole genome shotgun (WGS) entry which is preliminary data.</text>
</comment>
<dbReference type="Gene3D" id="3.40.1110.10">
    <property type="entry name" value="Calcium-transporting ATPase, cytoplasmic domain N"/>
    <property type="match status" value="1"/>
</dbReference>
<dbReference type="GO" id="GO:0005886">
    <property type="term" value="C:plasma membrane"/>
    <property type="evidence" value="ECO:0007669"/>
    <property type="project" value="UniProtKB-SubCell"/>
</dbReference>
<dbReference type="Pfam" id="PF08282">
    <property type="entry name" value="Hydrolase_3"/>
    <property type="match status" value="1"/>
</dbReference>
<evidence type="ECO:0000256" key="7">
    <source>
        <dbReference type="ARBA" id="ARBA00022989"/>
    </source>
</evidence>
<keyword evidence="8 11" id="KW-0472">Membrane</keyword>
<dbReference type="InterPro" id="IPR001757">
    <property type="entry name" value="P_typ_ATPase"/>
</dbReference>
<evidence type="ECO:0000313" key="13">
    <source>
        <dbReference type="EMBL" id="RYV52855.1"/>
    </source>
</evidence>
<dbReference type="InterPro" id="IPR044492">
    <property type="entry name" value="P_typ_ATPase_HD_dom"/>
</dbReference>
<proteinExistence type="inferred from homology"/>
<evidence type="ECO:0000256" key="1">
    <source>
        <dbReference type="ARBA" id="ARBA00004651"/>
    </source>
</evidence>
<feature type="transmembrane region" description="Helical" evidence="11">
    <location>
        <begin position="706"/>
        <end position="727"/>
    </location>
</feature>
<evidence type="ECO:0000256" key="10">
    <source>
        <dbReference type="SAM" id="MobiDB-lite"/>
    </source>
</evidence>
<reference evidence="13 14" key="1">
    <citation type="submission" date="2019-01" db="EMBL/GenBank/DDBJ databases">
        <title>Novel species of Cellulomonas.</title>
        <authorList>
            <person name="Liu Q."/>
            <person name="Xin Y.-H."/>
        </authorList>
    </citation>
    <scope>NUCLEOTIDE SEQUENCE [LARGE SCALE GENOMIC DNA]</scope>
    <source>
        <strain evidence="13 14">HLT2-17</strain>
    </source>
</reference>
<dbReference type="GO" id="GO:1990573">
    <property type="term" value="P:potassium ion import across plasma membrane"/>
    <property type="evidence" value="ECO:0007669"/>
    <property type="project" value="TreeGrafter"/>
</dbReference>
<keyword evidence="6" id="KW-1278">Translocase</keyword>
<keyword evidence="5" id="KW-0067">ATP-binding</keyword>
<feature type="transmembrane region" description="Helical" evidence="11">
    <location>
        <begin position="812"/>
        <end position="830"/>
    </location>
</feature>
<dbReference type="SUPFAM" id="SSF81660">
    <property type="entry name" value="Metal cation-transporting ATPase, ATP-binding domain N"/>
    <property type="match status" value="1"/>
</dbReference>
<dbReference type="Gene3D" id="3.40.50.1000">
    <property type="entry name" value="HAD superfamily/HAD-like"/>
    <property type="match status" value="1"/>
</dbReference>
<dbReference type="PRINTS" id="PR00119">
    <property type="entry name" value="CATATPASE"/>
</dbReference>
<comment type="subcellular location">
    <subcellularLocation>
        <location evidence="1">Cell membrane</location>
        <topology evidence="1">Multi-pass membrane protein</topology>
    </subcellularLocation>
</comment>
<evidence type="ECO:0000256" key="11">
    <source>
        <dbReference type="SAM" id="Phobius"/>
    </source>
</evidence>
<dbReference type="SFLD" id="SFLDS00003">
    <property type="entry name" value="Haloacid_Dehalogenase"/>
    <property type="match status" value="1"/>
</dbReference>
<evidence type="ECO:0000256" key="8">
    <source>
        <dbReference type="ARBA" id="ARBA00023136"/>
    </source>
</evidence>
<sequence length="923" mass="96379">MTEKTVTPGTPAASADSTPQGARWYALAPDEVAHRLAVDPATGLSAARAAELLARNGPNALPAEKAPPPWHQFFAQYTSYMQIILVGAAIASILIGQFTTGVAVLAITALNALGGMRQQGKAESAMNALQSMLKTSARVRRDGSEVTVDADQVVVGDVVLLAAGDDVCADGRLIEATSLQIDESALTGESVPASKSADPIADDNPVLGDQSNMAFMNTPVTHGGGVMIITGTGADTAVGSISGMLKSEPTVKTPLTQQLDTLTLWIAGAAGLTIAIMFALGISRGESTQVIFTTAIALALAAVPMAMPTVLQVILSSGSRELAANGAVVKSLDSVETLGSTSAINSDKTGTLTMNQVTVVEVIDPTDRYSITGRGYSLDGEVHHTAGSSHTIEPAILPFVLSNDARLVDGKVVGDPTEGALLVLGHKVKLDLEGTQAAYPRLATLPFDPTYKLMAVFCEATDDEGNAVVRVFVKGAAPAVIGRATSALSKGRSVPWGDELNTRSGQEMARLGDKGLRIMAAATKDLKPQDFTPDGDLLSMVQGLQLTAIVGMMDPPRPESLDAVRAAQDANIRVRMVTGDDVVTGAAIARQLGIPGEAILGTELAAMSEAERLERIDAIGVVGRVAPEHKVLMVQTLRQAGDVVAMTGDGVNDAPAIKAADIGIAMGTGTQVAKNAGRMILTDDNFATIVRAVSQGRKLYDNMLKYIRFMLVALVTYVVTFLLASLLNIADGQPFTARQILWINFVITAPVGIALGLDRETPGLMKRHPRPRSSSIMSAAVITTVAAAGLFMSMAIDLLIVVGESGFDQPSIARTMGLVAFSLMLVVAAFESRDERASILTTETFDNGTLNLTAVAEIVLAVLIAEGAFLPPLLETTPLTGGQWLLGAAPALVLLVGWELGKLIARRRSGRARPTTPSGVRTP</sequence>
<dbReference type="AlphaFoldDB" id="A0A4Q5N3X2"/>
<accession>A0A4Q5N3X2</accession>
<dbReference type="GO" id="GO:0006883">
    <property type="term" value="P:intracellular sodium ion homeostasis"/>
    <property type="evidence" value="ECO:0007669"/>
    <property type="project" value="TreeGrafter"/>
</dbReference>
<dbReference type="PROSITE" id="PS00154">
    <property type="entry name" value="ATPASE_E1_E2"/>
    <property type="match status" value="1"/>
</dbReference>
<comment type="catalytic activity">
    <reaction evidence="9">
        <text>ATP + H2O = ADP + phosphate + H(+)</text>
        <dbReference type="Rhea" id="RHEA:13065"/>
        <dbReference type="ChEBI" id="CHEBI:15377"/>
        <dbReference type="ChEBI" id="CHEBI:15378"/>
        <dbReference type="ChEBI" id="CHEBI:30616"/>
        <dbReference type="ChEBI" id="CHEBI:43474"/>
        <dbReference type="ChEBI" id="CHEBI:456216"/>
    </reaction>
</comment>
<dbReference type="SUPFAM" id="SSF81665">
    <property type="entry name" value="Calcium ATPase, transmembrane domain M"/>
    <property type="match status" value="1"/>
</dbReference>
<dbReference type="GO" id="GO:0005524">
    <property type="term" value="F:ATP binding"/>
    <property type="evidence" value="ECO:0007669"/>
    <property type="project" value="UniProtKB-KW"/>
</dbReference>
<dbReference type="SFLD" id="SFLDF00027">
    <property type="entry name" value="p-type_atpase"/>
    <property type="match status" value="1"/>
</dbReference>
<dbReference type="PANTHER" id="PTHR43294">
    <property type="entry name" value="SODIUM/POTASSIUM-TRANSPORTING ATPASE SUBUNIT ALPHA"/>
    <property type="match status" value="1"/>
</dbReference>
<dbReference type="Gene3D" id="2.70.150.10">
    <property type="entry name" value="Calcium-transporting ATPase, cytoplasmic transduction domain A"/>
    <property type="match status" value="1"/>
</dbReference>
<dbReference type="InterPro" id="IPR008250">
    <property type="entry name" value="ATPase_P-typ_transduc_dom_A_sf"/>
</dbReference>
<dbReference type="GO" id="GO:1902600">
    <property type="term" value="P:proton transmembrane transport"/>
    <property type="evidence" value="ECO:0007669"/>
    <property type="project" value="TreeGrafter"/>
</dbReference>
<feature type="transmembrane region" description="Helical" evidence="11">
    <location>
        <begin position="262"/>
        <end position="283"/>
    </location>
</feature>
<dbReference type="InterPro" id="IPR006068">
    <property type="entry name" value="ATPase_P-typ_cation-transptr_C"/>
</dbReference>
<dbReference type="GO" id="GO:0036376">
    <property type="term" value="P:sodium ion export across plasma membrane"/>
    <property type="evidence" value="ECO:0007669"/>
    <property type="project" value="TreeGrafter"/>
</dbReference>
<dbReference type="Pfam" id="PF13246">
    <property type="entry name" value="Cation_ATPase"/>
    <property type="match status" value="1"/>
</dbReference>
<dbReference type="SMART" id="SM00831">
    <property type="entry name" value="Cation_ATPase_N"/>
    <property type="match status" value="1"/>
</dbReference>
<dbReference type="InterPro" id="IPR018303">
    <property type="entry name" value="ATPase_P-typ_P_site"/>
</dbReference>
<protein>
    <submittedName>
        <fullName evidence="13">Cation-transporting P-type ATPase</fullName>
    </submittedName>
</protein>
<dbReference type="InterPro" id="IPR036412">
    <property type="entry name" value="HAD-like_sf"/>
</dbReference>
<dbReference type="PRINTS" id="PR00120">
    <property type="entry name" value="HATPASE"/>
</dbReference>
<dbReference type="SFLD" id="SFLDG00002">
    <property type="entry name" value="C1.7:_P-type_atpase_like"/>
    <property type="match status" value="1"/>
</dbReference>
<evidence type="ECO:0000256" key="5">
    <source>
        <dbReference type="ARBA" id="ARBA00022840"/>
    </source>
</evidence>
<evidence type="ECO:0000256" key="9">
    <source>
        <dbReference type="ARBA" id="ARBA00049360"/>
    </source>
</evidence>
<dbReference type="RefSeq" id="WP_130100844.1">
    <property type="nucleotide sequence ID" value="NZ_SDWW01000002.1"/>
</dbReference>
<dbReference type="OrthoDB" id="9814270at2"/>
<gene>
    <name evidence="13" type="ORF">EUA98_01250</name>
</gene>
<dbReference type="Pfam" id="PF00122">
    <property type="entry name" value="E1-E2_ATPase"/>
    <property type="match status" value="1"/>
</dbReference>
<organism evidence="13 14">
    <name type="scientific">Pengzhenrongella frigida</name>
    <dbReference type="NCBI Taxonomy" id="1259133"/>
    <lineage>
        <taxon>Bacteria</taxon>
        <taxon>Bacillati</taxon>
        <taxon>Actinomycetota</taxon>
        <taxon>Actinomycetes</taxon>
        <taxon>Micrococcales</taxon>
        <taxon>Pengzhenrongella</taxon>
    </lineage>
</organism>
<evidence type="ECO:0000256" key="6">
    <source>
        <dbReference type="ARBA" id="ARBA00022967"/>
    </source>
</evidence>
<evidence type="ECO:0000313" key="14">
    <source>
        <dbReference type="Proteomes" id="UP000293764"/>
    </source>
</evidence>
<dbReference type="Proteomes" id="UP000293764">
    <property type="component" value="Unassembled WGS sequence"/>
</dbReference>
<feature type="transmembrane region" description="Helical" evidence="11">
    <location>
        <begin position="289"/>
        <end position="311"/>
    </location>
</feature>
<dbReference type="NCBIfam" id="TIGR01494">
    <property type="entry name" value="ATPase_P-type"/>
    <property type="match status" value="2"/>
</dbReference>
<dbReference type="InterPro" id="IPR023298">
    <property type="entry name" value="ATPase_P-typ_TM_dom_sf"/>
</dbReference>
<dbReference type="PANTHER" id="PTHR43294:SF20">
    <property type="entry name" value="P-TYPE ATPASE"/>
    <property type="match status" value="1"/>
</dbReference>
<feature type="transmembrane region" description="Helical" evidence="11">
    <location>
        <begin position="80"/>
        <end position="113"/>
    </location>
</feature>
<dbReference type="Pfam" id="PF00690">
    <property type="entry name" value="Cation_ATPase_N"/>
    <property type="match status" value="1"/>
</dbReference>
<dbReference type="SUPFAM" id="SSF56784">
    <property type="entry name" value="HAD-like"/>
    <property type="match status" value="1"/>
</dbReference>
<evidence type="ECO:0000256" key="3">
    <source>
        <dbReference type="ARBA" id="ARBA00022692"/>
    </source>
</evidence>
<evidence type="ECO:0000256" key="4">
    <source>
        <dbReference type="ARBA" id="ARBA00022741"/>
    </source>
</evidence>
<dbReference type="EMBL" id="SDWW01000002">
    <property type="protein sequence ID" value="RYV52855.1"/>
    <property type="molecule type" value="Genomic_DNA"/>
</dbReference>
<keyword evidence="4" id="KW-0547">Nucleotide-binding</keyword>
<dbReference type="InterPro" id="IPR023299">
    <property type="entry name" value="ATPase_P-typ_cyto_dom_N"/>
</dbReference>
<comment type="similarity">
    <text evidence="2">Belongs to the cation transport ATPase (P-type) (TC 3.A.3) family. Type IIA subfamily.</text>
</comment>
<dbReference type="InterPro" id="IPR050510">
    <property type="entry name" value="Cation_transp_ATPase_P-type"/>
</dbReference>
<keyword evidence="7 11" id="KW-1133">Transmembrane helix</keyword>
<feature type="domain" description="Cation-transporting P-type ATPase N-terminal" evidence="12">
    <location>
        <begin position="23"/>
        <end position="97"/>
    </location>
</feature>
<keyword evidence="14" id="KW-1185">Reference proteome</keyword>
<feature type="transmembrane region" description="Helical" evidence="11">
    <location>
        <begin position="882"/>
        <end position="901"/>
    </location>
</feature>
<dbReference type="GO" id="GO:0016887">
    <property type="term" value="F:ATP hydrolysis activity"/>
    <property type="evidence" value="ECO:0007669"/>
    <property type="project" value="InterPro"/>
</dbReference>
<dbReference type="Pfam" id="PF00689">
    <property type="entry name" value="Cation_ATPase_C"/>
    <property type="match status" value="1"/>
</dbReference>
<dbReference type="InterPro" id="IPR023214">
    <property type="entry name" value="HAD_sf"/>
</dbReference>
<dbReference type="GO" id="GO:0030007">
    <property type="term" value="P:intracellular potassium ion homeostasis"/>
    <property type="evidence" value="ECO:0007669"/>
    <property type="project" value="TreeGrafter"/>
</dbReference>